<evidence type="ECO:0000256" key="3">
    <source>
        <dbReference type="SAM" id="Coils"/>
    </source>
</evidence>
<evidence type="ECO:0000256" key="1">
    <source>
        <dbReference type="ARBA" id="ARBA00004196"/>
    </source>
</evidence>
<feature type="region of interest" description="Disordered" evidence="4">
    <location>
        <begin position="401"/>
        <end position="442"/>
    </location>
</feature>
<comment type="caution">
    <text evidence="8">The sequence shown here is derived from an EMBL/GenBank/DDBJ whole genome shotgun (WGS) entry which is preliminary data.</text>
</comment>
<comment type="subcellular location">
    <subcellularLocation>
        <location evidence="1">Cell envelope</location>
    </subcellularLocation>
</comment>
<dbReference type="SUPFAM" id="SSF111369">
    <property type="entry name" value="HlyD-like secretion proteins"/>
    <property type="match status" value="1"/>
</dbReference>
<evidence type="ECO:0000259" key="7">
    <source>
        <dbReference type="Pfam" id="PF25990"/>
    </source>
</evidence>
<sequence>MTLRKKQIIIISCIAVSVLTVILCVFFLMRRSSSSDSENPVYVNSVAAITGMDTGVASRFSGVVEPQQTIKIQKATDRTVQEIYVKAGDTVKKGDELFSYDTEETQLKLSEAQLELERLSGDITSLNNQIKYLENEKAQAPSSEAFSYTTQILTAQNDVKRAEYNKKSKEMEIEQIKKNLENATVTSEIDGIIKSVNDGTSTEVIYGMESDNAFITILSSNAYRIKGKINEQNMAMLSVGQPVIIHSRTDENATWQGSVSEIDMDNPVSSSNMYASSDTSSQSSSYYFYVELAEGTGSDLMLGQHVFMEPDMGQNDRKEGLWLSSAYLVTEGNDAYVWVSDDKDKLEKRKVSTGEYDADLDEYEITDGLTAEDYIAFPDASYEEGMPCTKNADVFMYDTPSGEAGEVLSDENVMGEEALPEEEGTGDDGMAPEDAASQEVVE</sequence>
<gene>
    <name evidence="8" type="ORF">IAB63_10115</name>
</gene>
<keyword evidence="5" id="KW-0472">Membrane</keyword>
<evidence type="ECO:0000313" key="9">
    <source>
        <dbReference type="Proteomes" id="UP000824164"/>
    </source>
</evidence>
<proteinExistence type="predicted"/>
<reference evidence="8" key="2">
    <citation type="journal article" date="2021" name="PeerJ">
        <title>Extensive microbial diversity within the chicken gut microbiome revealed by metagenomics and culture.</title>
        <authorList>
            <person name="Gilroy R."/>
            <person name="Ravi A."/>
            <person name="Getino M."/>
            <person name="Pursley I."/>
            <person name="Horton D.L."/>
            <person name="Alikhan N.F."/>
            <person name="Baker D."/>
            <person name="Gharbi K."/>
            <person name="Hall N."/>
            <person name="Watson M."/>
            <person name="Adriaenssens E.M."/>
            <person name="Foster-Nyarko E."/>
            <person name="Jarju S."/>
            <person name="Secka A."/>
            <person name="Antonio M."/>
            <person name="Oren A."/>
            <person name="Chaudhuri R.R."/>
            <person name="La Ragione R."/>
            <person name="Hildebrand F."/>
            <person name="Pallen M.J."/>
        </authorList>
    </citation>
    <scope>NUCLEOTIDE SEQUENCE</scope>
    <source>
        <strain evidence="8">CHK187-14744</strain>
    </source>
</reference>
<keyword evidence="5" id="KW-1133">Transmembrane helix</keyword>
<dbReference type="InterPro" id="IPR058639">
    <property type="entry name" value="BSH_YknX-like"/>
</dbReference>
<evidence type="ECO:0000256" key="2">
    <source>
        <dbReference type="ARBA" id="ARBA00023054"/>
    </source>
</evidence>
<dbReference type="Gene3D" id="2.40.420.20">
    <property type="match status" value="1"/>
</dbReference>
<accession>A0A9D1HHZ6</accession>
<organism evidence="8 9">
    <name type="scientific">Candidatus Onthocola gallistercoris</name>
    <dbReference type="NCBI Taxonomy" id="2840876"/>
    <lineage>
        <taxon>Bacteria</taxon>
        <taxon>Bacillati</taxon>
        <taxon>Bacillota</taxon>
        <taxon>Bacilli</taxon>
        <taxon>Candidatus Onthocola</taxon>
    </lineage>
</organism>
<dbReference type="EMBL" id="DVLT01000063">
    <property type="protein sequence ID" value="HIU03593.1"/>
    <property type="molecule type" value="Genomic_DNA"/>
</dbReference>
<evidence type="ECO:0000256" key="4">
    <source>
        <dbReference type="SAM" id="MobiDB-lite"/>
    </source>
</evidence>
<feature type="coiled-coil region" evidence="3">
    <location>
        <begin position="102"/>
        <end position="186"/>
    </location>
</feature>
<dbReference type="GO" id="GO:0030313">
    <property type="term" value="C:cell envelope"/>
    <property type="evidence" value="ECO:0007669"/>
    <property type="project" value="UniProtKB-SubCell"/>
</dbReference>
<reference evidence="8" key="1">
    <citation type="submission" date="2020-10" db="EMBL/GenBank/DDBJ databases">
        <authorList>
            <person name="Gilroy R."/>
        </authorList>
    </citation>
    <scope>NUCLEOTIDE SEQUENCE</scope>
    <source>
        <strain evidence="8">CHK187-14744</strain>
    </source>
</reference>
<evidence type="ECO:0000256" key="5">
    <source>
        <dbReference type="SAM" id="Phobius"/>
    </source>
</evidence>
<dbReference type="Gene3D" id="2.40.50.100">
    <property type="match status" value="1"/>
</dbReference>
<dbReference type="AlphaFoldDB" id="A0A9D1HHZ6"/>
<dbReference type="InterPro" id="IPR058636">
    <property type="entry name" value="Beta-barrel_YknX"/>
</dbReference>
<dbReference type="Pfam" id="PF25984">
    <property type="entry name" value="BSH_YknX"/>
    <property type="match status" value="1"/>
</dbReference>
<dbReference type="PANTHER" id="PTHR32347">
    <property type="entry name" value="EFFLUX SYSTEM COMPONENT YKNX-RELATED"/>
    <property type="match status" value="1"/>
</dbReference>
<dbReference type="Gene3D" id="2.40.30.170">
    <property type="match status" value="1"/>
</dbReference>
<feature type="domain" description="YknX-like barrel-sandwich hybrid" evidence="6">
    <location>
        <begin position="79"/>
        <end position="204"/>
    </location>
</feature>
<keyword evidence="2 3" id="KW-0175">Coiled coil</keyword>
<dbReference type="Pfam" id="PF25990">
    <property type="entry name" value="Beta-barrel_YknX"/>
    <property type="match status" value="1"/>
</dbReference>
<feature type="transmembrane region" description="Helical" evidence="5">
    <location>
        <begin position="7"/>
        <end position="29"/>
    </location>
</feature>
<dbReference type="InterPro" id="IPR050465">
    <property type="entry name" value="UPF0194_transport"/>
</dbReference>
<evidence type="ECO:0000313" key="8">
    <source>
        <dbReference type="EMBL" id="HIU03593.1"/>
    </source>
</evidence>
<dbReference type="PANTHER" id="PTHR32347:SF14">
    <property type="entry name" value="EFFLUX SYSTEM COMPONENT YKNX-RELATED"/>
    <property type="match status" value="1"/>
</dbReference>
<dbReference type="Proteomes" id="UP000824164">
    <property type="component" value="Unassembled WGS sequence"/>
</dbReference>
<protein>
    <submittedName>
        <fullName evidence="8">Efflux RND transporter periplasmic adaptor subunit</fullName>
    </submittedName>
</protein>
<name>A0A9D1HHZ6_9FIRM</name>
<feature type="domain" description="YknX-like beta-barrel" evidence="7">
    <location>
        <begin position="224"/>
        <end position="309"/>
    </location>
</feature>
<evidence type="ECO:0000259" key="6">
    <source>
        <dbReference type="Pfam" id="PF25984"/>
    </source>
</evidence>
<keyword evidence="5" id="KW-0812">Transmembrane</keyword>